<evidence type="ECO:0000256" key="1">
    <source>
        <dbReference type="ARBA" id="ARBA00006479"/>
    </source>
</evidence>
<sequence>MIVTIDTGGTKTLVASFANNGRMGDSIKFPTPKEPAQYTAELKRIIRERYTDKKVDVIVIALPGIIRNGTAVWCQNLGWANFSAHTALKNLLPGVPVLIENDANLAGLSETRALRSIPRSSLYVTISTGIGSGICTNGYIDPGLRYSEAGRALVEYKGKVRQWESFASGRAIVRDYKKFARDIKNKRTWRQIAGRMSRGFLAVVPIVQPDVIIIGGSVGTYFERYGEFLSEILTDHLPPHIPCPKIVQAKHPEEAVVYGCYYYGKDYLALAKTAR</sequence>
<reference evidence="2 3" key="1">
    <citation type="journal article" date="2023" name="Cell">
        <title>Genetic manipulation of Patescibacteria provides mechanistic insights into microbial dark matter and the epibiotic lifestyle.</title>
        <authorList>
            <person name="Wang Y."/>
            <person name="Gallagher L.A."/>
            <person name="Andrade P.A."/>
            <person name="Liu A."/>
            <person name="Humphreys I.R."/>
            <person name="Turkarslan S."/>
            <person name="Cutler K.J."/>
            <person name="Arrieta-Ortiz M.L."/>
            <person name="Li Y."/>
            <person name="Radey M.C."/>
            <person name="McLean J.S."/>
            <person name="Cong Q."/>
            <person name="Baker D."/>
            <person name="Baliga N.S."/>
            <person name="Peterson S.B."/>
            <person name="Mougous J.D."/>
        </authorList>
    </citation>
    <scope>NUCLEOTIDE SEQUENCE [LARGE SCALE GENOMIC DNA]</scope>
    <source>
        <strain evidence="2 3">ML1</strain>
    </source>
</reference>
<accession>A0ABY8WV98</accession>
<organism evidence="2 3">
    <name type="scientific">Candidatus Southlakia epibionticum</name>
    <dbReference type="NCBI Taxonomy" id="3043284"/>
    <lineage>
        <taxon>Bacteria</taxon>
        <taxon>Candidatus Saccharimonadota</taxon>
        <taxon>Candidatus Saccharimonadia</taxon>
        <taxon>Candidatus Saccharimonadales</taxon>
        <taxon>Candidatus Saccharimonadaceae</taxon>
        <taxon>Candidatus Southlakia</taxon>
    </lineage>
</organism>
<dbReference type="PANTHER" id="PTHR18964">
    <property type="entry name" value="ROK (REPRESSOR, ORF, KINASE) FAMILY"/>
    <property type="match status" value="1"/>
</dbReference>
<protein>
    <submittedName>
        <fullName evidence="2">ROK family protein</fullName>
    </submittedName>
</protein>
<dbReference type="Pfam" id="PF00480">
    <property type="entry name" value="ROK"/>
    <property type="match status" value="1"/>
</dbReference>
<dbReference type="PANTHER" id="PTHR18964:SF149">
    <property type="entry name" value="BIFUNCTIONAL UDP-N-ACETYLGLUCOSAMINE 2-EPIMERASE_N-ACETYLMANNOSAMINE KINASE"/>
    <property type="match status" value="1"/>
</dbReference>
<evidence type="ECO:0000313" key="3">
    <source>
        <dbReference type="Proteomes" id="UP001177295"/>
    </source>
</evidence>
<gene>
    <name evidence="2" type="ORF">SEML1_0157</name>
</gene>
<keyword evidence="3" id="KW-1185">Reference proteome</keyword>
<comment type="similarity">
    <text evidence="1">Belongs to the ROK (NagC/XylR) family.</text>
</comment>
<dbReference type="SUPFAM" id="SSF53067">
    <property type="entry name" value="Actin-like ATPase domain"/>
    <property type="match status" value="1"/>
</dbReference>
<evidence type="ECO:0000313" key="2">
    <source>
        <dbReference type="EMBL" id="WIO45787.1"/>
    </source>
</evidence>
<dbReference type="InterPro" id="IPR000600">
    <property type="entry name" value="ROK"/>
</dbReference>
<dbReference type="RefSeq" id="WP_376754158.1">
    <property type="nucleotide sequence ID" value="NZ_CP124550.1"/>
</dbReference>
<name>A0ABY8WV98_9BACT</name>
<proteinExistence type="inferred from homology"/>
<dbReference type="Proteomes" id="UP001177295">
    <property type="component" value="Chromosome"/>
</dbReference>
<dbReference type="Gene3D" id="3.30.420.40">
    <property type="match status" value="2"/>
</dbReference>
<dbReference type="CDD" id="cd23763">
    <property type="entry name" value="ASKHA_ATPase_ROK"/>
    <property type="match status" value="1"/>
</dbReference>
<dbReference type="EMBL" id="CP124550">
    <property type="protein sequence ID" value="WIO45787.1"/>
    <property type="molecule type" value="Genomic_DNA"/>
</dbReference>
<dbReference type="InterPro" id="IPR043129">
    <property type="entry name" value="ATPase_NBD"/>
</dbReference>